<dbReference type="Proteomes" id="UP000466535">
    <property type="component" value="Unassembled WGS sequence"/>
</dbReference>
<dbReference type="OrthoDB" id="336560at2157"/>
<dbReference type="PANTHER" id="PTHR43774">
    <property type="entry name" value="PEPTIDE METHIONINE SULFOXIDE REDUCTASE"/>
    <property type="match status" value="1"/>
</dbReference>
<dbReference type="PANTHER" id="PTHR43774:SF1">
    <property type="entry name" value="PEPTIDE METHIONINE SULFOXIDE REDUCTASE MSRA 2"/>
    <property type="match status" value="1"/>
</dbReference>
<dbReference type="Pfam" id="PF01625">
    <property type="entry name" value="PMSR"/>
    <property type="match status" value="1"/>
</dbReference>
<dbReference type="InterPro" id="IPR036509">
    <property type="entry name" value="Met_Sox_Rdtase_MsrA_sf"/>
</dbReference>
<dbReference type="SUPFAM" id="SSF55068">
    <property type="entry name" value="Peptide methionine sulfoxide reductase"/>
    <property type="match status" value="1"/>
</dbReference>
<feature type="domain" description="Peptide methionine sulphoxide reductase MsrA" evidence="3">
    <location>
        <begin position="23"/>
        <end position="158"/>
    </location>
</feature>
<proteinExistence type="predicted"/>
<keyword evidence="5" id="KW-1185">Reference proteome</keyword>
<evidence type="ECO:0000256" key="2">
    <source>
        <dbReference type="ARBA" id="ARBA00023002"/>
    </source>
</evidence>
<organism evidence="4 5">
    <name type="scientific">Halovenus carboxidivorans</name>
    <dbReference type="NCBI Taxonomy" id="2692199"/>
    <lineage>
        <taxon>Archaea</taxon>
        <taxon>Methanobacteriati</taxon>
        <taxon>Methanobacteriota</taxon>
        <taxon>Stenosarchaea group</taxon>
        <taxon>Halobacteria</taxon>
        <taxon>Halobacteriales</taxon>
        <taxon>Haloarculaceae</taxon>
        <taxon>Halovenus</taxon>
    </lineage>
</organism>
<comment type="caution">
    <text evidence="4">The sequence shown here is derived from an EMBL/GenBank/DDBJ whole genome shotgun (WGS) entry which is preliminary data.</text>
</comment>
<evidence type="ECO:0000256" key="1">
    <source>
        <dbReference type="ARBA" id="ARBA00012502"/>
    </source>
</evidence>
<accession>A0A6B0T5W3</accession>
<gene>
    <name evidence="4" type="ORF">GRX03_03170</name>
</gene>
<dbReference type="GO" id="GO:0008113">
    <property type="term" value="F:peptide-methionine (S)-S-oxide reductase activity"/>
    <property type="evidence" value="ECO:0007669"/>
    <property type="project" value="UniProtKB-EC"/>
</dbReference>
<evidence type="ECO:0000259" key="3">
    <source>
        <dbReference type="Pfam" id="PF01625"/>
    </source>
</evidence>
<reference evidence="4 5" key="1">
    <citation type="submission" date="2019-12" db="EMBL/GenBank/DDBJ databases">
        <title>Isolation and characterization of three novel carbon monoxide-oxidizing members of Halobacteria from salione crusts and soils.</title>
        <authorList>
            <person name="Myers M.R."/>
            <person name="King G.M."/>
        </authorList>
    </citation>
    <scope>NUCLEOTIDE SEQUENCE [LARGE SCALE GENOMIC DNA]</scope>
    <source>
        <strain evidence="4 5">WSH3</strain>
    </source>
</reference>
<protein>
    <recommendedName>
        <fullName evidence="1">peptide-methionine (S)-S-oxide reductase</fullName>
        <ecNumber evidence="1">1.8.4.11</ecNumber>
    </recommendedName>
</protein>
<dbReference type="InterPro" id="IPR002569">
    <property type="entry name" value="Met_Sox_Rdtase_MsrA_dom"/>
</dbReference>
<name>A0A6B0T5W3_9EURY</name>
<dbReference type="RefSeq" id="WP_159762724.1">
    <property type="nucleotide sequence ID" value="NZ_WUUT01000001.1"/>
</dbReference>
<sequence>MTVTPTVLREYDRSAPDPNETETATFGLGCFWGPDATFGARDGVVRTRVGYAGGSRADPTYRALGDHTEVVQIEFDPEQTSYRDLLEVAFREHDPRRQTAKRQYQNLVLTEGDDQRGAVIEHIEGSDHPRERVETRIEPLDQFYPAEGYHQKYTLRSHAALLEQFETVYDETGIRESPAAAKLNAHVTGKEVSVPFLNARNR</sequence>
<keyword evidence="2" id="KW-0560">Oxidoreductase</keyword>
<evidence type="ECO:0000313" key="4">
    <source>
        <dbReference type="EMBL" id="MXR50611.1"/>
    </source>
</evidence>
<dbReference type="EMBL" id="WUUT01000001">
    <property type="protein sequence ID" value="MXR50611.1"/>
    <property type="molecule type" value="Genomic_DNA"/>
</dbReference>
<evidence type="ECO:0000313" key="5">
    <source>
        <dbReference type="Proteomes" id="UP000466535"/>
    </source>
</evidence>
<dbReference type="EC" id="1.8.4.11" evidence="1"/>
<dbReference type="Gene3D" id="3.30.1060.10">
    <property type="entry name" value="Peptide methionine sulphoxide reductase MsrA"/>
    <property type="match status" value="1"/>
</dbReference>
<dbReference type="AlphaFoldDB" id="A0A6B0T5W3"/>